<gene>
    <name evidence="16" type="ORF">ALTATR162_LOCUS6338</name>
</gene>
<dbReference type="InterPro" id="IPR006642">
    <property type="entry name" value="Rad18_UBZ4"/>
</dbReference>
<keyword evidence="13" id="KW-0539">Nucleus</keyword>
<dbReference type="SMART" id="SM00513">
    <property type="entry name" value="SAP"/>
    <property type="match status" value="1"/>
</dbReference>
<dbReference type="GO" id="GO:0061630">
    <property type="term" value="F:ubiquitin protein ligase activity"/>
    <property type="evidence" value="ECO:0007669"/>
    <property type="project" value="UniProtKB-EC"/>
</dbReference>
<dbReference type="InterPro" id="IPR039577">
    <property type="entry name" value="Rad18"/>
</dbReference>
<keyword evidence="9" id="KW-0833">Ubl conjugation pathway</keyword>
<feature type="region of interest" description="Disordered" evidence="14">
    <location>
        <begin position="251"/>
        <end position="393"/>
    </location>
</feature>
<dbReference type="EC" id="2.3.2.27" evidence="4"/>
<organism evidence="16 17">
    <name type="scientific">Alternaria atra</name>
    <dbReference type="NCBI Taxonomy" id="119953"/>
    <lineage>
        <taxon>Eukaryota</taxon>
        <taxon>Fungi</taxon>
        <taxon>Dikarya</taxon>
        <taxon>Ascomycota</taxon>
        <taxon>Pezizomycotina</taxon>
        <taxon>Dothideomycetes</taxon>
        <taxon>Pleosporomycetidae</taxon>
        <taxon>Pleosporales</taxon>
        <taxon>Pleosporineae</taxon>
        <taxon>Pleosporaceae</taxon>
        <taxon>Alternaria</taxon>
        <taxon>Alternaria sect. Ulocladioides</taxon>
    </lineage>
</organism>
<dbReference type="RefSeq" id="XP_043169894.1">
    <property type="nucleotide sequence ID" value="XM_043313959.1"/>
</dbReference>
<dbReference type="UniPathway" id="UPA00143"/>
<keyword evidence="12" id="KW-0234">DNA repair</keyword>
<evidence type="ECO:0000256" key="14">
    <source>
        <dbReference type="SAM" id="MobiDB-lite"/>
    </source>
</evidence>
<keyword evidence="17" id="KW-1185">Reference proteome</keyword>
<feature type="compositionally biased region" description="Polar residues" evidence="14">
    <location>
        <begin position="310"/>
        <end position="321"/>
    </location>
</feature>
<evidence type="ECO:0000256" key="2">
    <source>
        <dbReference type="ARBA" id="ARBA00004123"/>
    </source>
</evidence>
<evidence type="ECO:0000313" key="16">
    <source>
        <dbReference type="EMBL" id="CAG5162993.1"/>
    </source>
</evidence>
<keyword evidence="6" id="KW-0479">Metal-binding</keyword>
<feature type="compositionally biased region" description="Polar residues" evidence="14">
    <location>
        <begin position="332"/>
        <end position="349"/>
    </location>
</feature>
<protein>
    <recommendedName>
        <fullName evidence="4">RING-type E3 ubiquitin transferase</fullName>
        <ecNumber evidence="4">2.3.2.27</ecNumber>
    </recommendedName>
</protein>
<evidence type="ECO:0000256" key="13">
    <source>
        <dbReference type="ARBA" id="ARBA00023242"/>
    </source>
</evidence>
<dbReference type="OrthoDB" id="9049620at2759"/>
<evidence type="ECO:0000256" key="5">
    <source>
        <dbReference type="ARBA" id="ARBA00022679"/>
    </source>
</evidence>
<feature type="domain" description="SAP" evidence="15">
    <location>
        <begin position="148"/>
        <end position="182"/>
    </location>
</feature>
<evidence type="ECO:0000259" key="15">
    <source>
        <dbReference type="PROSITE" id="PS50800"/>
    </source>
</evidence>
<feature type="compositionally biased region" description="Basic and acidic residues" evidence="14">
    <location>
        <begin position="1"/>
        <end position="18"/>
    </location>
</feature>
<dbReference type="PROSITE" id="PS50800">
    <property type="entry name" value="SAP"/>
    <property type="match status" value="1"/>
</dbReference>
<evidence type="ECO:0000256" key="9">
    <source>
        <dbReference type="ARBA" id="ARBA00022786"/>
    </source>
</evidence>
<dbReference type="GO" id="GO:0006301">
    <property type="term" value="P:DNA damage tolerance"/>
    <property type="evidence" value="ECO:0007669"/>
    <property type="project" value="InterPro"/>
</dbReference>
<evidence type="ECO:0000256" key="6">
    <source>
        <dbReference type="ARBA" id="ARBA00022723"/>
    </source>
</evidence>
<feature type="compositionally biased region" description="Basic residues" evidence="14">
    <location>
        <begin position="45"/>
        <end position="55"/>
    </location>
</feature>
<reference evidence="16" key="1">
    <citation type="submission" date="2021-05" db="EMBL/GenBank/DDBJ databases">
        <authorList>
            <person name="Stam R."/>
        </authorList>
    </citation>
    <scope>NUCLEOTIDE SEQUENCE</scope>
    <source>
        <strain evidence="16">CS162</strain>
    </source>
</reference>
<evidence type="ECO:0000256" key="4">
    <source>
        <dbReference type="ARBA" id="ARBA00012483"/>
    </source>
</evidence>
<evidence type="ECO:0000256" key="8">
    <source>
        <dbReference type="ARBA" id="ARBA00022771"/>
    </source>
</evidence>
<evidence type="ECO:0000256" key="1">
    <source>
        <dbReference type="ARBA" id="ARBA00000900"/>
    </source>
</evidence>
<evidence type="ECO:0000256" key="7">
    <source>
        <dbReference type="ARBA" id="ARBA00022763"/>
    </source>
</evidence>
<dbReference type="GO" id="GO:0005634">
    <property type="term" value="C:nucleus"/>
    <property type="evidence" value="ECO:0007669"/>
    <property type="project" value="UniProtKB-SubCell"/>
</dbReference>
<dbReference type="GO" id="GO:0006281">
    <property type="term" value="P:DNA repair"/>
    <property type="evidence" value="ECO:0007669"/>
    <property type="project" value="UniProtKB-KW"/>
</dbReference>
<keyword evidence="8" id="KW-0863">Zinc-finger</keyword>
<dbReference type="Pfam" id="PF02037">
    <property type="entry name" value="SAP"/>
    <property type="match status" value="1"/>
</dbReference>
<dbReference type="SMART" id="SM00734">
    <property type="entry name" value="ZnF_Rad18"/>
    <property type="match status" value="1"/>
</dbReference>
<sequence>MRFQEARPKAMELARADKEEETAAISKKKRKLDDTDMEDGENVRHTRSRQTRTRSQRNGDRNGSPVVVADSEDDGDEDFMPDGMAKCPMCNRAMKAELVYNHLDVCTGPEASQGRSTRSRTKSAFPPAFQIRKKDPSPPPTRLSQLNYAMLKETALRKKLQEIGIPTWGTKDLMKRRHIEWLNIYNSNCDADESVRKSKRQLLRELDEWEQTLGGKAGTKESKIMKKDFDGNGYAKSHKTEFDDLIARARQKRATPKTDSEGPSEQNTPAKEQNTESQDCHTIPVSDTEVSNHGSSSHHAPPDIQPSPPNNHNSYENNDSALASIRAKVEEANNTSAEVLASTSEQSIESVRRRSSATLEGIQNPLGSPSRRMPMFALPEEPVRDVEGGTAVQ</sequence>
<dbReference type="EMBL" id="CAJRGZ010000019">
    <property type="protein sequence ID" value="CAG5162993.1"/>
    <property type="molecule type" value="Genomic_DNA"/>
</dbReference>
<proteinExistence type="predicted"/>
<feature type="region of interest" description="Disordered" evidence="14">
    <location>
        <begin position="1"/>
        <end position="80"/>
    </location>
</feature>
<feature type="compositionally biased region" description="Polar residues" evidence="14">
    <location>
        <begin position="288"/>
        <end position="298"/>
    </location>
</feature>
<dbReference type="InterPro" id="IPR003034">
    <property type="entry name" value="SAP_dom"/>
</dbReference>
<dbReference type="GO" id="GO:0008270">
    <property type="term" value="F:zinc ion binding"/>
    <property type="evidence" value="ECO:0007669"/>
    <property type="project" value="UniProtKB-KW"/>
</dbReference>
<dbReference type="PANTHER" id="PTHR14134">
    <property type="entry name" value="E3 UBIQUITIN-PROTEIN LIGASE RAD18"/>
    <property type="match status" value="1"/>
</dbReference>
<comment type="pathway">
    <text evidence="3">Protein modification; protein ubiquitination.</text>
</comment>
<feature type="compositionally biased region" description="Acidic residues" evidence="14">
    <location>
        <begin position="70"/>
        <end position="80"/>
    </location>
</feature>
<keyword evidence="7" id="KW-0227">DNA damage</keyword>
<dbReference type="PANTHER" id="PTHR14134:SF2">
    <property type="entry name" value="E3 UBIQUITIN-PROTEIN LIGASE RAD18"/>
    <property type="match status" value="1"/>
</dbReference>
<name>A0A8J2I2P8_9PLEO</name>
<dbReference type="GO" id="GO:0006513">
    <property type="term" value="P:protein monoubiquitination"/>
    <property type="evidence" value="ECO:0007669"/>
    <property type="project" value="InterPro"/>
</dbReference>
<dbReference type="GO" id="GO:0097505">
    <property type="term" value="C:Rad6-Rad18 complex"/>
    <property type="evidence" value="ECO:0007669"/>
    <property type="project" value="TreeGrafter"/>
</dbReference>
<dbReference type="AlphaFoldDB" id="A0A8J2I2P8"/>
<keyword evidence="10" id="KW-0862">Zinc</keyword>
<evidence type="ECO:0000256" key="12">
    <source>
        <dbReference type="ARBA" id="ARBA00023204"/>
    </source>
</evidence>
<keyword evidence="5" id="KW-0808">Transferase</keyword>
<accession>A0A8J2I2P8</accession>
<keyword evidence="11" id="KW-0238">DNA-binding</keyword>
<comment type="subcellular location">
    <subcellularLocation>
        <location evidence="2">Nucleus</location>
    </subcellularLocation>
</comment>
<dbReference type="GO" id="GO:0003697">
    <property type="term" value="F:single-stranded DNA binding"/>
    <property type="evidence" value="ECO:0007669"/>
    <property type="project" value="InterPro"/>
</dbReference>
<comment type="catalytic activity">
    <reaction evidence="1">
        <text>S-ubiquitinyl-[E2 ubiquitin-conjugating enzyme]-L-cysteine + [acceptor protein]-L-lysine = [E2 ubiquitin-conjugating enzyme]-L-cysteine + N(6)-ubiquitinyl-[acceptor protein]-L-lysine.</text>
        <dbReference type="EC" id="2.3.2.27"/>
    </reaction>
</comment>
<evidence type="ECO:0000256" key="11">
    <source>
        <dbReference type="ARBA" id="ARBA00023125"/>
    </source>
</evidence>
<dbReference type="GeneID" id="67018216"/>
<feature type="compositionally biased region" description="Polar residues" evidence="14">
    <location>
        <begin position="261"/>
        <end position="277"/>
    </location>
</feature>
<evidence type="ECO:0000256" key="10">
    <source>
        <dbReference type="ARBA" id="ARBA00022833"/>
    </source>
</evidence>
<comment type="caution">
    <text evidence="16">The sequence shown here is derived from an EMBL/GenBank/DDBJ whole genome shotgun (WGS) entry which is preliminary data.</text>
</comment>
<evidence type="ECO:0000256" key="3">
    <source>
        <dbReference type="ARBA" id="ARBA00004906"/>
    </source>
</evidence>
<dbReference type="Proteomes" id="UP000676310">
    <property type="component" value="Unassembled WGS sequence"/>
</dbReference>
<evidence type="ECO:0000313" key="17">
    <source>
        <dbReference type="Proteomes" id="UP000676310"/>
    </source>
</evidence>